<feature type="region of interest" description="Disordered" evidence="1">
    <location>
        <begin position="113"/>
        <end position="132"/>
    </location>
</feature>
<sequence length="153" mass="17326">MTLTLTDLPERIRSRIDFDGPVPQSPSRPVEGGCWLWTGGTFPAGYGSVWIDGQNRLLHQVVFELTVGRRSDRSQFIDHICRVRRCCNPAHLELVTPLGNMLSAQRETCSRGHEFTSENTSHPRGKPTQRRCKACAAQRQRESYARKKESGQC</sequence>
<keyword evidence="4" id="KW-1185">Reference proteome</keyword>
<accession>A0A7L7SHS2</accession>
<dbReference type="Proteomes" id="UP000516550">
    <property type="component" value="Genome"/>
</dbReference>
<dbReference type="RefSeq" id="YP_010653484.1">
    <property type="nucleotide sequence ID" value="NC_070798.1"/>
</dbReference>
<keyword evidence="3" id="KW-0255">Endonuclease</keyword>
<gene>
    <name evidence="3" type="primary">53</name>
    <name evidence="3" type="ORF">SEA_MATTEO_53</name>
</gene>
<keyword evidence="3" id="KW-0540">Nuclease</keyword>
<dbReference type="KEGG" id="vg:77929319"/>
<keyword evidence="3" id="KW-0378">Hydrolase</keyword>
<dbReference type="Gene3D" id="3.90.75.10">
    <property type="entry name" value="Homing Intron 3 (I-ppo) Encoded Endonuclease, Chain A"/>
    <property type="match status" value="1"/>
</dbReference>
<dbReference type="InterPro" id="IPR003615">
    <property type="entry name" value="HNH_nuc"/>
</dbReference>
<dbReference type="EMBL" id="MT771342">
    <property type="protein sequence ID" value="QOC55983.1"/>
    <property type="molecule type" value="Genomic_DNA"/>
</dbReference>
<dbReference type="Pfam" id="PF13392">
    <property type="entry name" value="HNH_3"/>
    <property type="match status" value="1"/>
</dbReference>
<protein>
    <submittedName>
        <fullName evidence="3">HNH endonuclease</fullName>
    </submittedName>
</protein>
<feature type="domain" description="HNH nuclease" evidence="2">
    <location>
        <begin position="56"/>
        <end position="101"/>
    </location>
</feature>
<dbReference type="SUPFAM" id="SSF54060">
    <property type="entry name" value="His-Me finger endonucleases"/>
    <property type="match status" value="1"/>
</dbReference>
<evidence type="ECO:0000259" key="2">
    <source>
        <dbReference type="Pfam" id="PF13392"/>
    </source>
</evidence>
<organism evidence="3 4">
    <name type="scientific">Gordonia phage Matteo</name>
    <dbReference type="NCBI Taxonomy" id="2759392"/>
    <lineage>
        <taxon>Viruses</taxon>
        <taxon>Duplodnaviria</taxon>
        <taxon>Heunggongvirae</taxon>
        <taxon>Uroviricota</taxon>
        <taxon>Caudoviricetes</taxon>
        <taxon>Attisvirus</taxon>
        <taxon>Attisvirus matteo</taxon>
    </lineage>
</organism>
<dbReference type="InterPro" id="IPR044930">
    <property type="entry name" value="Homing_endonuclease_His-Me"/>
</dbReference>
<feature type="compositionally biased region" description="Basic residues" evidence="1">
    <location>
        <begin position="123"/>
        <end position="132"/>
    </location>
</feature>
<evidence type="ECO:0000256" key="1">
    <source>
        <dbReference type="SAM" id="MobiDB-lite"/>
    </source>
</evidence>
<dbReference type="GeneID" id="77929319"/>
<evidence type="ECO:0000313" key="4">
    <source>
        <dbReference type="Proteomes" id="UP000516550"/>
    </source>
</evidence>
<proteinExistence type="predicted"/>
<dbReference type="GO" id="GO:0004519">
    <property type="term" value="F:endonuclease activity"/>
    <property type="evidence" value="ECO:0007669"/>
    <property type="project" value="UniProtKB-KW"/>
</dbReference>
<dbReference type="InterPro" id="IPR044925">
    <property type="entry name" value="His-Me_finger_sf"/>
</dbReference>
<reference evidence="3 4" key="1">
    <citation type="submission" date="2020-07" db="EMBL/GenBank/DDBJ databases">
        <authorList>
            <person name="McAllister N."/>
            <person name="Young J."/>
            <person name="Gollmer S."/>
            <person name="Akhtar Z.M."/>
            <person name="Amr M."/>
            <person name="Desai R.P."/>
            <person name="Lewis C.M."/>
            <person name="Oday Z.S."/>
            <person name="Robertson L.A."/>
            <person name="Yannam M.R."/>
            <person name="Butela K.A."/>
            <person name="Garlena R.A."/>
            <person name="Russell D.A."/>
            <person name="Pope W.H."/>
            <person name="Jacobs-Sera D."/>
            <person name="Hatfull G.F."/>
        </authorList>
    </citation>
    <scope>NUCLEOTIDE SEQUENCE [LARGE SCALE GENOMIC DNA]</scope>
</reference>
<name>A0A7L7SHS2_9CAUD</name>
<evidence type="ECO:0000313" key="3">
    <source>
        <dbReference type="EMBL" id="QOC55983.1"/>
    </source>
</evidence>